<evidence type="ECO:0000259" key="4">
    <source>
        <dbReference type="PROSITE" id="PS50211"/>
    </source>
</evidence>
<dbReference type="Gene3D" id="3.30.450.200">
    <property type="match status" value="1"/>
</dbReference>
<protein>
    <submittedName>
        <fullName evidence="5">DENN domain-containing protein 1A-like protein</fullName>
    </submittedName>
</protein>
<dbReference type="GO" id="GO:0005829">
    <property type="term" value="C:cytosol"/>
    <property type="evidence" value="ECO:0007669"/>
    <property type="project" value="TreeGrafter"/>
</dbReference>
<dbReference type="PANTHER" id="PTHR13196">
    <property type="entry name" value="DENN DOMAIN-CONTAINING"/>
    <property type="match status" value="1"/>
</dbReference>
<dbReference type="OrthoDB" id="206724at2759"/>
<evidence type="ECO:0000313" key="6">
    <source>
        <dbReference type="Proteomes" id="UP000285301"/>
    </source>
</evidence>
<feature type="domain" description="UDENN" evidence="4">
    <location>
        <begin position="4"/>
        <end position="371"/>
    </location>
</feature>
<dbReference type="EMBL" id="NCKU01000131">
    <property type="protein sequence ID" value="RWS17035.1"/>
    <property type="molecule type" value="Genomic_DNA"/>
</dbReference>
<keyword evidence="6" id="KW-1185">Reference proteome</keyword>
<reference evidence="5 6" key="1">
    <citation type="journal article" date="2018" name="Gigascience">
        <title>Genomes of trombidid mites reveal novel predicted allergens and laterally-transferred genes associated with secondary metabolism.</title>
        <authorList>
            <person name="Dong X."/>
            <person name="Chaisiri K."/>
            <person name="Xia D."/>
            <person name="Armstrong S.D."/>
            <person name="Fang Y."/>
            <person name="Donnelly M.J."/>
            <person name="Kadowaki T."/>
            <person name="McGarry J.W."/>
            <person name="Darby A.C."/>
            <person name="Makepeace B.L."/>
        </authorList>
    </citation>
    <scope>NUCLEOTIDE SEQUENCE [LARGE SCALE GENOMIC DNA]</scope>
    <source>
        <strain evidence="5">UoL-WK</strain>
    </source>
</reference>
<dbReference type="Proteomes" id="UP000285301">
    <property type="component" value="Unassembled WGS sequence"/>
</dbReference>
<evidence type="ECO:0000256" key="3">
    <source>
        <dbReference type="SAM" id="MobiDB-lite"/>
    </source>
</evidence>
<dbReference type="InterPro" id="IPR001194">
    <property type="entry name" value="cDENN_dom"/>
</dbReference>
<feature type="region of interest" description="Disordered" evidence="3">
    <location>
        <begin position="730"/>
        <end position="750"/>
    </location>
</feature>
<dbReference type="InterPro" id="IPR040032">
    <property type="entry name" value="DENND1A/B/C"/>
</dbReference>
<organism evidence="5 6">
    <name type="scientific">Dinothrombium tinctorium</name>
    <dbReference type="NCBI Taxonomy" id="1965070"/>
    <lineage>
        <taxon>Eukaryota</taxon>
        <taxon>Metazoa</taxon>
        <taxon>Ecdysozoa</taxon>
        <taxon>Arthropoda</taxon>
        <taxon>Chelicerata</taxon>
        <taxon>Arachnida</taxon>
        <taxon>Acari</taxon>
        <taxon>Acariformes</taxon>
        <taxon>Trombidiformes</taxon>
        <taxon>Prostigmata</taxon>
        <taxon>Anystina</taxon>
        <taxon>Parasitengona</taxon>
        <taxon>Trombidioidea</taxon>
        <taxon>Trombidiidae</taxon>
        <taxon>Dinothrombium</taxon>
    </lineage>
</organism>
<name>A0A3S3R1F0_9ACAR</name>
<proteinExistence type="predicted"/>
<dbReference type="InterPro" id="IPR005112">
    <property type="entry name" value="dDENN_dom"/>
</dbReference>
<dbReference type="GO" id="GO:0006897">
    <property type="term" value="P:endocytosis"/>
    <property type="evidence" value="ECO:0007669"/>
    <property type="project" value="TreeGrafter"/>
</dbReference>
<feature type="region of interest" description="Disordered" evidence="3">
    <location>
        <begin position="619"/>
        <end position="638"/>
    </location>
</feature>
<feature type="region of interest" description="Disordered" evidence="3">
    <location>
        <begin position="448"/>
        <end position="472"/>
    </location>
</feature>
<dbReference type="Pfam" id="PF02141">
    <property type="entry name" value="DENN"/>
    <property type="match status" value="1"/>
</dbReference>
<keyword evidence="2" id="KW-0968">Cytoplasmic vesicle</keyword>
<accession>A0A3S3R1F0</accession>
<dbReference type="SMART" id="SM00801">
    <property type="entry name" value="dDENN"/>
    <property type="match status" value="1"/>
</dbReference>
<dbReference type="GO" id="GO:0005085">
    <property type="term" value="F:guanyl-nucleotide exchange factor activity"/>
    <property type="evidence" value="ECO:0007669"/>
    <property type="project" value="InterPro"/>
</dbReference>
<dbReference type="STRING" id="1965070.A0A3S3R1F0"/>
<dbReference type="Gene3D" id="3.40.50.11500">
    <property type="match status" value="1"/>
</dbReference>
<feature type="non-terminal residue" evidence="5">
    <location>
        <position position="1"/>
    </location>
</feature>
<dbReference type="Pfam" id="PF03456">
    <property type="entry name" value="uDENN"/>
    <property type="match status" value="1"/>
</dbReference>
<dbReference type="Gene3D" id="6.10.140.1000">
    <property type="match status" value="1"/>
</dbReference>
<dbReference type="InterPro" id="IPR043153">
    <property type="entry name" value="DENN_C"/>
</dbReference>
<dbReference type="GO" id="GO:0032456">
    <property type="term" value="P:endocytic recycling"/>
    <property type="evidence" value="ECO:0007669"/>
    <property type="project" value="TreeGrafter"/>
</dbReference>
<evidence type="ECO:0000256" key="1">
    <source>
        <dbReference type="ARBA" id="ARBA00004132"/>
    </source>
</evidence>
<feature type="region of interest" description="Disordered" evidence="3">
    <location>
        <begin position="531"/>
        <end position="563"/>
    </location>
</feature>
<comment type="caution">
    <text evidence="5">The sequence shown here is derived from an EMBL/GenBank/DDBJ whole genome shotgun (WGS) entry which is preliminary data.</text>
</comment>
<dbReference type="GO" id="GO:0030136">
    <property type="term" value="C:clathrin-coated vesicle"/>
    <property type="evidence" value="ECO:0007669"/>
    <property type="project" value="UniProtKB-SubCell"/>
</dbReference>
<dbReference type="AlphaFoldDB" id="A0A3S3R1F0"/>
<dbReference type="FunFam" id="3.40.50.11500:FF:000018">
    <property type="entry name" value="DENN domain-containing protein 1A"/>
    <property type="match status" value="1"/>
</dbReference>
<dbReference type="SMART" id="SM00800">
    <property type="entry name" value="uDENN"/>
    <property type="match status" value="1"/>
</dbReference>
<dbReference type="FunFam" id="3.30.450.200:FF:000003">
    <property type="entry name" value="DENN domain containing 1A"/>
    <property type="match status" value="1"/>
</dbReference>
<dbReference type="SMART" id="SM00799">
    <property type="entry name" value="DENN"/>
    <property type="match status" value="1"/>
</dbReference>
<dbReference type="InterPro" id="IPR037516">
    <property type="entry name" value="Tripartite_DENN"/>
</dbReference>
<gene>
    <name evidence="5" type="ORF">B4U79_02436</name>
</gene>
<feature type="compositionally biased region" description="Polar residues" evidence="3">
    <location>
        <begin position="730"/>
        <end position="745"/>
    </location>
</feature>
<dbReference type="Pfam" id="PF03455">
    <property type="entry name" value="dDENN"/>
    <property type="match status" value="1"/>
</dbReference>
<feature type="compositionally biased region" description="Polar residues" evidence="3">
    <location>
        <begin position="451"/>
        <end position="466"/>
    </location>
</feature>
<sequence length="786" mass="88910">KVSNHIFDAYFEIDCVSSDEPTIAAKYPNTFTDEEILKFVPQFSYPYSFSVTTVLHYSFVLTSIDSKWTFGYCRHSPEPNQTCLVLLSSLPWHDTFYKLLNHVYSLKCKEDKLFLNKFLEALYNIQVPEPGLELNVVYYVHAKEYQFTAQCADHHKIPSIPEDRNLTEFFNAVDSYNMIVIFASMLNERRILITSKKLSRLSACVQAANSLIYPMHWQHIFIPVLPTSMLDYLSAPMPFLIGVPSATMTRVRQSELGDIVILDADENKIDSPFNDIQTLPTEIVSFLKKNLKNTNLMLGDGVSRTFLKALVMLIGGYRDALRFAPGQKITFNKENFIASRPPSIQPFLERMLHLQIFQQFIEGRLAMLNEGEGFNDEFEFEANLYEDKNSNRLKTQYRDWLVAMKKEGGAIIKSMNPAVKSAYKQVKDTGKIMKDKGKQAYKDFRLKINKPGNSSNIPRSAPSSPRGSFDGERIQLNDDLKRKSSGIKKSMSGVFTPAERTMTYLRNKAEMKQNGGNRNLYVNGTRSYLLEAPNSNIDDNTAPEASSEDSEVESPQGDDFKYKPINMDLMKDLNDIIFKRCPPEPNRMSKLVNNSLIEVEDNTTTSNASSLVAQTPQLLAPPIAPPRSGHKASSRKEAQRDNLLIELDSPPDDLATLFDPLAGGTVEEKINMKSNNSKFYDSMASNSVFNVSAPASANKPTPHRVNPNIYQHFGNNIPNVHRSALLLSSTANNRNSNPSTNPFATNESNHNNNNNFHCSKDVKQNVVNEVNVHNPFVKSKNWQQFE</sequence>
<dbReference type="PROSITE" id="PS50211">
    <property type="entry name" value="DENN"/>
    <property type="match status" value="1"/>
</dbReference>
<dbReference type="PANTHER" id="PTHR13196:SF14">
    <property type="entry name" value="UDENN DOMAIN-CONTAINING PROTEIN"/>
    <property type="match status" value="1"/>
</dbReference>
<dbReference type="InterPro" id="IPR005113">
    <property type="entry name" value="uDENN_dom"/>
</dbReference>
<evidence type="ECO:0000256" key="2">
    <source>
        <dbReference type="ARBA" id="ARBA00023329"/>
    </source>
</evidence>
<evidence type="ECO:0000313" key="5">
    <source>
        <dbReference type="EMBL" id="RWS17035.1"/>
    </source>
</evidence>
<comment type="subcellular location">
    <subcellularLocation>
        <location evidence="1">Cytoplasmic vesicle</location>
        <location evidence="1">Clathrin-coated vesicle</location>
    </subcellularLocation>
</comment>
<dbReference type="GO" id="GO:1901981">
    <property type="term" value="F:phosphatidylinositol phosphate binding"/>
    <property type="evidence" value="ECO:0007669"/>
    <property type="project" value="TreeGrafter"/>
</dbReference>